<evidence type="ECO:0000313" key="4">
    <source>
        <dbReference type="Proteomes" id="UP000298595"/>
    </source>
</evidence>
<keyword evidence="3" id="KW-0614">Plasmid</keyword>
<protein>
    <submittedName>
        <fullName evidence="3">Uncharacterized protein</fullName>
    </submittedName>
</protein>
<proteinExistence type="predicted"/>
<dbReference type="Proteomes" id="UP000298595">
    <property type="component" value="Plasmid p1"/>
</dbReference>
<accession>A0A4D8PKW5</accession>
<keyword evidence="2" id="KW-0812">Transmembrane</keyword>
<reference evidence="3 4" key="1">
    <citation type="submission" date="2018-09" db="EMBL/GenBank/DDBJ databases">
        <title>Whole genome based analysis of evolution and adaptive divergence in Indian and Brazilian strains of Azospirillum brasilense.</title>
        <authorList>
            <person name="Singh C."/>
            <person name="Tripathi A.K."/>
        </authorList>
    </citation>
    <scope>NUCLEOTIDE SEQUENCE [LARGE SCALE GENOMIC DNA]</scope>
    <source>
        <strain evidence="3 4">MTCC4035</strain>
        <plasmid evidence="3 4">p1</plasmid>
    </source>
</reference>
<dbReference type="KEGG" id="aare:D3093_17565"/>
<dbReference type="EMBL" id="CP032322">
    <property type="protein sequence ID" value="QCN97097.1"/>
    <property type="molecule type" value="Genomic_DNA"/>
</dbReference>
<sequence>MAAPTMDFPPVTHTTDSTAATTAPAVQPPQQEPRTVPLEKLLGLARILARHEMRRRPSQAGFMTFAAGLALVLLAALIAFSLKALR</sequence>
<keyword evidence="2" id="KW-0472">Membrane</keyword>
<name>A0A4D8PKW5_9PROT</name>
<keyword evidence="2" id="KW-1133">Transmembrane helix</keyword>
<evidence type="ECO:0000256" key="1">
    <source>
        <dbReference type="SAM" id="MobiDB-lite"/>
    </source>
</evidence>
<organism evidence="3 4">
    <name type="scientific">Azospirillum argentinense</name>
    <dbReference type="NCBI Taxonomy" id="2970906"/>
    <lineage>
        <taxon>Bacteria</taxon>
        <taxon>Pseudomonadati</taxon>
        <taxon>Pseudomonadota</taxon>
        <taxon>Alphaproteobacteria</taxon>
        <taxon>Rhodospirillales</taxon>
        <taxon>Azospirillaceae</taxon>
        <taxon>Azospirillum</taxon>
    </lineage>
</organism>
<feature type="region of interest" description="Disordered" evidence="1">
    <location>
        <begin position="1"/>
        <end position="34"/>
    </location>
</feature>
<feature type="transmembrane region" description="Helical" evidence="2">
    <location>
        <begin position="60"/>
        <end position="82"/>
    </location>
</feature>
<dbReference type="AlphaFoldDB" id="A0A4D8PKW5"/>
<geneLocation type="plasmid" evidence="3 4">
    <name>p1</name>
</geneLocation>
<evidence type="ECO:0000313" key="3">
    <source>
        <dbReference type="EMBL" id="QCN97097.1"/>
    </source>
</evidence>
<feature type="compositionally biased region" description="Low complexity" evidence="1">
    <location>
        <begin position="12"/>
        <end position="25"/>
    </location>
</feature>
<gene>
    <name evidence="3" type="ORF">D3093_17565</name>
</gene>
<evidence type="ECO:0000256" key="2">
    <source>
        <dbReference type="SAM" id="Phobius"/>
    </source>
</evidence>